<comment type="caution">
    <text evidence="1">The sequence shown here is derived from an EMBL/GenBank/DDBJ whole genome shotgun (WGS) entry which is preliminary data.</text>
</comment>
<reference evidence="1" key="1">
    <citation type="journal article" date="2019" name="Beilstein J. Org. Chem.">
        <title>Nanangenines: drimane sesquiterpenoids as the dominant metabolite cohort of a novel Australian fungus, Aspergillus nanangensis.</title>
        <authorList>
            <person name="Lacey H.J."/>
            <person name="Gilchrist C.L.M."/>
            <person name="Crombie A."/>
            <person name="Kalaitzis J.A."/>
            <person name="Vuong D."/>
            <person name="Rutledge P.J."/>
            <person name="Turner P."/>
            <person name="Pitt J.I."/>
            <person name="Lacey E."/>
            <person name="Chooi Y.H."/>
            <person name="Piggott A.M."/>
        </authorList>
    </citation>
    <scope>NUCLEOTIDE SEQUENCE</scope>
    <source>
        <strain evidence="1">MST-FP2251</strain>
    </source>
</reference>
<sequence length="209" mass="23776">MGIYLNSPLTPPCCNDDFGHYDLTDDIKVKSEAFSGLSFTQTTQEQTNWPVTLGSVKARQIVRTLVQVALELLSDEDEGKDVEVEAYGKLLLIFITLGDEKNAFTALAMMALERRVDHGNSLQYDMNTPCTGRCGHVWKFSNEISVCKDCITWFLEKDCLKRLRDGALQIESCNPNHDFLGFPKWDGGRMEWLRKGVVPWGEQNMTWEE</sequence>
<dbReference type="Proteomes" id="UP001194746">
    <property type="component" value="Unassembled WGS sequence"/>
</dbReference>
<reference evidence="1" key="2">
    <citation type="submission" date="2020-02" db="EMBL/GenBank/DDBJ databases">
        <authorList>
            <person name="Gilchrist C.L.M."/>
            <person name="Chooi Y.-H."/>
        </authorList>
    </citation>
    <scope>NUCLEOTIDE SEQUENCE</scope>
    <source>
        <strain evidence="1">MST-FP2251</strain>
    </source>
</reference>
<dbReference type="EMBL" id="VCAU01000156">
    <property type="protein sequence ID" value="KAF9883625.1"/>
    <property type="molecule type" value="Genomic_DNA"/>
</dbReference>
<accession>A0AAD4CBX5</accession>
<gene>
    <name evidence="1" type="ORF">FE257_003132</name>
</gene>
<protein>
    <submittedName>
        <fullName evidence="1">Uncharacterized protein</fullName>
    </submittedName>
</protein>
<keyword evidence="2" id="KW-1185">Reference proteome</keyword>
<evidence type="ECO:0000313" key="1">
    <source>
        <dbReference type="EMBL" id="KAF9883625.1"/>
    </source>
</evidence>
<organism evidence="1 2">
    <name type="scientific">Aspergillus nanangensis</name>
    <dbReference type="NCBI Taxonomy" id="2582783"/>
    <lineage>
        <taxon>Eukaryota</taxon>
        <taxon>Fungi</taxon>
        <taxon>Dikarya</taxon>
        <taxon>Ascomycota</taxon>
        <taxon>Pezizomycotina</taxon>
        <taxon>Eurotiomycetes</taxon>
        <taxon>Eurotiomycetidae</taxon>
        <taxon>Eurotiales</taxon>
        <taxon>Aspergillaceae</taxon>
        <taxon>Aspergillus</taxon>
        <taxon>Aspergillus subgen. Circumdati</taxon>
    </lineage>
</organism>
<evidence type="ECO:0000313" key="2">
    <source>
        <dbReference type="Proteomes" id="UP001194746"/>
    </source>
</evidence>
<proteinExistence type="predicted"/>
<dbReference type="AlphaFoldDB" id="A0AAD4CBX5"/>
<name>A0AAD4CBX5_ASPNN</name>